<dbReference type="InterPro" id="IPR029060">
    <property type="entry name" value="PIN-like_dom_sf"/>
</dbReference>
<dbReference type="AlphaFoldDB" id="A0A3G9JE00"/>
<sequence>MVIYLGFDLYDSFHIASAEYARIDVLLTTDDRLLRKAIKYSKLLQVKLDNPVTWLMETLLLQGDENNDTN</sequence>
<evidence type="ECO:0000313" key="1">
    <source>
        <dbReference type="EMBL" id="BBH38796.1"/>
    </source>
</evidence>
<proteinExistence type="predicted"/>
<evidence type="ECO:0000313" key="2">
    <source>
        <dbReference type="Proteomes" id="UP000278152"/>
    </source>
</evidence>
<gene>
    <name evidence="1" type="ORF">myaer102_13050</name>
</gene>
<dbReference type="Proteomes" id="UP000278152">
    <property type="component" value="Chromosome"/>
</dbReference>
<accession>A0A3G9JE00</accession>
<dbReference type="KEGG" id="mvz:myaer102_13050"/>
<evidence type="ECO:0008006" key="3">
    <source>
        <dbReference type="Google" id="ProtNLM"/>
    </source>
</evidence>
<dbReference type="EMBL" id="AP019314">
    <property type="protein sequence ID" value="BBH38796.1"/>
    <property type="molecule type" value="Genomic_DNA"/>
</dbReference>
<organism evidence="1 2">
    <name type="scientific">Microcystis viridis NIES-102</name>
    <dbReference type="NCBI Taxonomy" id="213615"/>
    <lineage>
        <taxon>Bacteria</taxon>
        <taxon>Bacillati</taxon>
        <taxon>Cyanobacteriota</taxon>
        <taxon>Cyanophyceae</taxon>
        <taxon>Oscillatoriophycideae</taxon>
        <taxon>Chroococcales</taxon>
        <taxon>Microcystaceae</taxon>
        <taxon>Microcystis</taxon>
    </lineage>
</organism>
<name>A0A3G9JE00_MICVR</name>
<reference evidence="1 2" key="1">
    <citation type="submission" date="2018-11" db="EMBL/GenBank/DDBJ databases">
        <title>Complete genome sequence of Microcystis aeruginosa NIES-102.</title>
        <authorList>
            <person name="Yamaguchi H."/>
            <person name="Suzuki S."/>
            <person name="Kawachi M."/>
        </authorList>
    </citation>
    <scope>NUCLEOTIDE SEQUENCE [LARGE SCALE GENOMIC DNA]</scope>
    <source>
        <strain evidence="1 2">NIES-102</strain>
    </source>
</reference>
<protein>
    <recommendedName>
        <fullName evidence="3">PIN domain-containing protein</fullName>
    </recommendedName>
</protein>
<dbReference type="SUPFAM" id="SSF88723">
    <property type="entry name" value="PIN domain-like"/>
    <property type="match status" value="1"/>
</dbReference>